<accession>A0AAE4FPV9</accession>
<dbReference type="GO" id="GO:0003677">
    <property type="term" value="F:DNA binding"/>
    <property type="evidence" value="ECO:0007669"/>
    <property type="project" value="UniProtKB-KW"/>
</dbReference>
<dbReference type="Gene3D" id="3.40.50.2300">
    <property type="match status" value="1"/>
</dbReference>
<evidence type="ECO:0000256" key="1">
    <source>
        <dbReference type="ARBA" id="ARBA00023125"/>
    </source>
</evidence>
<dbReference type="EMBL" id="JAVMIP010000002">
    <property type="protein sequence ID" value="MDS3860059.1"/>
    <property type="molecule type" value="Genomic_DNA"/>
</dbReference>
<organism evidence="6 7">
    <name type="scientific">Pseudocalidococcus azoricus BACA0444</name>
    <dbReference type="NCBI Taxonomy" id="2918990"/>
    <lineage>
        <taxon>Bacteria</taxon>
        <taxon>Bacillati</taxon>
        <taxon>Cyanobacteriota</taxon>
        <taxon>Cyanophyceae</taxon>
        <taxon>Acaryochloridales</taxon>
        <taxon>Thermosynechococcaceae</taxon>
        <taxon>Pseudocalidococcus</taxon>
        <taxon>Pseudocalidococcus azoricus</taxon>
    </lineage>
</organism>
<dbReference type="Pfam" id="PF00196">
    <property type="entry name" value="GerE"/>
    <property type="match status" value="1"/>
</dbReference>
<dbReference type="InterPro" id="IPR001789">
    <property type="entry name" value="Sig_transdc_resp-reg_receiver"/>
</dbReference>
<name>A0AAE4FPV9_9CYAN</name>
<keyword evidence="1" id="KW-0238">DNA-binding</keyword>
<evidence type="ECO:0000259" key="4">
    <source>
        <dbReference type="PROSITE" id="PS50043"/>
    </source>
</evidence>
<dbReference type="Proteomes" id="UP001268256">
    <property type="component" value="Unassembled WGS sequence"/>
</dbReference>
<dbReference type="PROSITE" id="PS00622">
    <property type="entry name" value="HTH_LUXR_1"/>
    <property type="match status" value="1"/>
</dbReference>
<dbReference type="Pfam" id="PF00072">
    <property type="entry name" value="Response_reg"/>
    <property type="match status" value="1"/>
</dbReference>
<evidence type="ECO:0000256" key="2">
    <source>
        <dbReference type="PROSITE-ProRule" id="PRU00169"/>
    </source>
</evidence>
<dbReference type="InterPro" id="IPR016032">
    <property type="entry name" value="Sig_transdc_resp-reg_C-effctor"/>
</dbReference>
<dbReference type="InterPro" id="IPR039420">
    <property type="entry name" value="WalR-like"/>
</dbReference>
<gene>
    <name evidence="6" type="ORF">RIF25_04475</name>
</gene>
<keyword evidence="2" id="KW-0597">Phosphoprotein</keyword>
<dbReference type="SMART" id="SM00448">
    <property type="entry name" value="REC"/>
    <property type="match status" value="1"/>
</dbReference>
<protein>
    <submittedName>
        <fullName evidence="6">Response regulator transcription factor</fullName>
    </submittedName>
</protein>
<evidence type="ECO:0000256" key="3">
    <source>
        <dbReference type="SAM" id="MobiDB-lite"/>
    </source>
</evidence>
<dbReference type="SMART" id="SM00421">
    <property type="entry name" value="HTH_LUXR"/>
    <property type="match status" value="1"/>
</dbReference>
<dbReference type="SUPFAM" id="SSF46894">
    <property type="entry name" value="C-terminal effector domain of the bipartite response regulators"/>
    <property type="match status" value="1"/>
</dbReference>
<evidence type="ECO:0000313" key="6">
    <source>
        <dbReference type="EMBL" id="MDS3860059.1"/>
    </source>
</evidence>
<dbReference type="PROSITE" id="PS50043">
    <property type="entry name" value="HTH_LUXR_2"/>
    <property type="match status" value="1"/>
</dbReference>
<comment type="caution">
    <text evidence="6">The sequence shown here is derived from an EMBL/GenBank/DDBJ whole genome shotgun (WGS) entry which is preliminary data.</text>
</comment>
<reference evidence="7" key="1">
    <citation type="submission" date="2023-07" db="EMBL/GenBank/DDBJ databases">
        <authorList>
            <person name="Luz R."/>
            <person name="Cordeiro R."/>
            <person name="Fonseca A."/>
            <person name="Goncalves V."/>
        </authorList>
    </citation>
    <scope>NUCLEOTIDE SEQUENCE [LARGE SCALE GENOMIC DNA]</scope>
    <source>
        <strain evidence="7">BACA0444</strain>
    </source>
</reference>
<dbReference type="SUPFAM" id="SSF52172">
    <property type="entry name" value="CheY-like"/>
    <property type="match status" value="1"/>
</dbReference>
<proteinExistence type="predicted"/>
<dbReference type="Gene3D" id="1.10.10.10">
    <property type="entry name" value="Winged helix-like DNA-binding domain superfamily/Winged helix DNA-binding domain"/>
    <property type="match status" value="1"/>
</dbReference>
<dbReference type="GO" id="GO:0006355">
    <property type="term" value="P:regulation of DNA-templated transcription"/>
    <property type="evidence" value="ECO:0007669"/>
    <property type="project" value="InterPro"/>
</dbReference>
<sequence>MPLTVLVTDDDPGIRMAVHHYLEDHGYWVLQARHGQEALAMINQFQPHLLITDIAMPEMDGYQLVQRIRQQPALRLLPVIYLTGRSQTQARIKAYQTGADSYLSKPFELEELGAIVRNLLERNQLIQAEWQQRTNSPTPPALGAPTHESLTPAPALTPREEEVLRYLSQGLSNAQIGGELHLSARTIEKYVGSLLQKFQAHNRAELVRIWVEHNQVS</sequence>
<feature type="region of interest" description="Disordered" evidence="3">
    <location>
        <begin position="134"/>
        <end position="153"/>
    </location>
</feature>
<dbReference type="CDD" id="cd06170">
    <property type="entry name" value="LuxR_C_like"/>
    <property type="match status" value="1"/>
</dbReference>
<dbReference type="RefSeq" id="WP_322877344.1">
    <property type="nucleotide sequence ID" value="NZ_JAVMIP010000002.1"/>
</dbReference>
<evidence type="ECO:0000259" key="5">
    <source>
        <dbReference type="PROSITE" id="PS50110"/>
    </source>
</evidence>
<dbReference type="PROSITE" id="PS50110">
    <property type="entry name" value="RESPONSE_REGULATORY"/>
    <property type="match status" value="1"/>
</dbReference>
<evidence type="ECO:0000313" key="7">
    <source>
        <dbReference type="Proteomes" id="UP001268256"/>
    </source>
</evidence>
<feature type="modified residue" description="4-aspartylphosphate" evidence="2">
    <location>
        <position position="53"/>
    </location>
</feature>
<keyword evidence="7" id="KW-1185">Reference proteome</keyword>
<dbReference type="InterPro" id="IPR011006">
    <property type="entry name" value="CheY-like_superfamily"/>
</dbReference>
<dbReference type="GO" id="GO:0000160">
    <property type="term" value="P:phosphorelay signal transduction system"/>
    <property type="evidence" value="ECO:0007669"/>
    <property type="project" value="InterPro"/>
</dbReference>
<feature type="domain" description="Response regulatory" evidence="5">
    <location>
        <begin position="4"/>
        <end position="120"/>
    </location>
</feature>
<dbReference type="InterPro" id="IPR000792">
    <property type="entry name" value="Tscrpt_reg_LuxR_C"/>
</dbReference>
<dbReference type="PANTHER" id="PTHR43214">
    <property type="entry name" value="TWO-COMPONENT RESPONSE REGULATOR"/>
    <property type="match status" value="1"/>
</dbReference>
<feature type="domain" description="HTH luxR-type" evidence="4">
    <location>
        <begin position="149"/>
        <end position="214"/>
    </location>
</feature>
<dbReference type="InterPro" id="IPR036388">
    <property type="entry name" value="WH-like_DNA-bd_sf"/>
</dbReference>
<dbReference type="AlphaFoldDB" id="A0AAE4FPV9"/>
<dbReference type="PRINTS" id="PR00038">
    <property type="entry name" value="HTHLUXR"/>
</dbReference>